<dbReference type="InterPro" id="IPR009078">
    <property type="entry name" value="Ferritin-like_SF"/>
</dbReference>
<dbReference type="KEGG" id="tce:A3L02_05425"/>
<evidence type="ECO:0000313" key="2">
    <source>
        <dbReference type="Proteomes" id="UP000197156"/>
    </source>
</evidence>
<organism evidence="1 2">
    <name type="scientific">Thermococcus celer Vu 13 = JCM 8558</name>
    <dbReference type="NCBI Taxonomy" id="1293037"/>
    <lineage>
        <taxon>Archaea</taxon>
        <taxon>Methanobacteriati</taxon>
        <taxon>Methanobacteriota</taxon>
        <taxon>Thermococci</taxon>
        <taxon>Thermococcales</taxon>
        <taxon>Thermococcaceae</taxon>
        <taxon>Thermococcus</taxon>
    </lineage>
</organism>
<dbReference type="AlphaFoldDB" id="A0A218P2A8"/>
<name>A0A218P2A8_THECE</name>
<keyword evidence="2" id="KW-1185">Reference proteome</keyword>
<gene>
    <name evidence="1" type="ORF">A3L02_05425</name>
</gene>
<evidence type="ECO:0008006" key="3">
    <source>
        <dbReference type="Google" id="ProtNLM"/>
    </source>
</evidence>
<protein>
    <recommendedName>
        <fullName evidence="3">Rubrerythrin diiron-binding domain-containing protein</fullName>
    </recommendedName>
</protein>
<proteinExistence type="predicted"/>
<dbReference type="RefSeq" id="WP_088862990.1">
    <property type="nucleotide sequence ID" value="NZ_CP014854.1"/>
</dbReference>
<dbReference type="EMBL" id="CP014854">
    <property type="protein sequence ID" value="ASI99044.1"/>
    <property type="molecule type" value="Genomic_DNA"/>
</dbReference>
<evidence type="ECO:0000313" key="1">
    <source>
        <dbReference type="EMBL" id="ASI99044.1"/>
    </source>
</evidence>
<accession>A0A218P2A8</accession>
<reference evidence="1 2" key="1">
    <citation type="submission" date="2016-03" db="EMBL/GenBank/DDBJ databases">
        <title>Complete genome sequence of Thermococcus celer.</title>
        <authorList>
            <person name="Oger P.M."/>
        </authorList>
    </citation>
    <scope>NUCLEOTIDE SEQUENCE [LARGE SCALE GENOMIC DNA]</scope>
    <source>
        <strain evidence="1 2">Vu 13</strain>
    </source>
</reference>
<sequence length="104" mass="12264">MGFLTSLSELFAERTYEILSRKSENEESREIATQLALFEKNHYERIKKAYELVLKLKEDKVETAKDLKPGGYIFEDKTKARYFFLDLPAEDPKRVVFSRDPPKK</sequence>
<dbReference type="SUPFAM" id="SSF47240">
    <property type="entry name" value="Ferritin-like"/>
    <property type="match status" value="1"/>
</dbReference>
<dbReference type="Proteomes" id="UP000197156">
    <property type="component" value="Chromosome"/>
</dbReference>
<dbReference type="Gene3D" id="1.20.1260.10">
    <property type="match status" value="1"/>
</dbReference>
<dbReference type="InterPro" id="IPR012347">
    <property type="entry name" value="Ferritin-like"/>
</dbReference>
<dbReference type="GeneID" id="33324177"/>